<evidence type="ECO:0000256" key="4">
    <source>
        <dbReference type="ARBA" id="ARBA00022448"/>
    </source>
</evidence>
<evidence type="ECO:0000313" key="10">
    <source>
        <dbReference type="EMBL" id="MBB6090071.1"/>
    </source>
</evidence>
<evidence type="ECO:0000256" key="3">
    <source>
        <dbReference type="ARBA" id="ARBA00009916"/>
    </source>
</evidence>
<comment type="caution">
    <text evidence="10">The sequence shown here is derived from an EMBL/GenBank/DDBJ whole genome shotgun (WGS) entry which is preliminary data.</text>
</comment>
<comment type="similarity">
    <text evidence="3 9">Belongs to the inorganic phosphate transporter (PiT) (TC 2.A.20) family.</text>
</comment>
<dbReference type="PANTHER" id="PTHR11101">
    <property type="entry name" value="PHOSPHATE TRANSPORTER"/>
    <property type="match status" value="1"/>
</dbReference>
<dbReference type="AlphaFoldDB" id="A0A841HAR3"/>
<feature type="transmembrane region" description="Helical" evidence="9">
    <location>
        <begin position="142"/>
        <end position="164"/>
    </location>
</feature>
<dbReference type="GO" id="GO:0035435">
    <property type="term" value="P:phosphate ion transmembrane transport"/>
    <property type="evidence" value="ECO:0007669"/>
    <property type="project" value="TreeGrafter"/>
</dbReference>
<keyword evidence="6 9" id="KW-0812">Transmembrane</keyword>
<feature type="transmembrane region" description="Helical" evidence="9">
    <location>
        <begin position="89"/>
        <end position="109"/>
    </location>
</feature>
<feature type="transmembrane region" description="Helical" evidence="9">
    <location>
        <begin position="297"/>
        <end position="315"/>
    </location>
</feature>
<sequence length="402" mass="41236">MRGRDTLGAAMISALLGVGLVVAAFVGFNVGGSTTGPAFGPAVGADALSKPTAAGLMTVFFFIGAWTLGRRVVDTLGTELLRQPGIFTLEASIGVLFFIGLALFVGNYAGVPASTSMTAVGAIAGLGLARDALDVAVMGEIVIWWVVAPVIGFWVSLIIGRYFYARLHRRVAMNRTEGALLRVDRTGAIPTVRPAENTNRRELFGVVTVITIGCLMAFSSGTSNIANAIAPLVGSGVVGMNPAILLGCAAVGVGSFTIARRTLETMGSDITELPLTAAIVVASVSATLVIFLSAIGIPASFVVIATVSIVGLGWGRATRPVSVQSAVSGDSDVAVSVGGLAADDPDEAVPAIGEEQPEDIPSAGDLFDPGTTVRVIAMQNLVPIVGTVSAYLAFRFLPIWGF</sequence>
<keyword evidence="8 9" id="KW-0472">Membrane</keyword>
<keyword evidence="5 9" id="KW-0592">Phosphate transport</keyword>
<dbReference type="Pfam" id="PF01384">
    <property type="entry name" value="PHO4"/>
    <property type="match status" value="1"/>
</dbReference>
<protein>
    <recommendedName>
        <fullName evidence="9">Phosphate transporter</fullName>
    </recommendedName>
</protein>
<feature type="transmembrane region" description="Helical" evidence="9">
    <location>
        <begin position="203"/>
        <end position="220"/>
    </location>
</feature>
<dbReference type="PANTHER" id="PTHR11101:SF80">
    <property type="entry name" value="PHOSPHATE TRANSPORTER"/>
    <property type="match status" value="1"/>
</dbReference>
<accession>A0A841HAR3</accession>
<feature type="transmembrane region" description="Helical" evidence="9">
    <location>
        <begin position="240"/>
        <end position="259"/>
    </location>
</feature>
<gene>
    <name evidence="10" type="ORF">HNR49_001440</name>
</gene>
<dbReference type="Proteomes" id="UP000642919">
    <property type="component" value="Unassembled WGS sequence"/>
</dbReference>
<comment type="subcellular location">
    <subcellularLocation>
        <location evidence="2 9">Membrane</location>
        <topology evidence="2 9">Multi-pass membrane protein</topology>
    </subcellularLocation>
</comment>
<dbReference type="GO" id="GO:0016020">
    <property type="term" value="C:membrane"/>
    <property type="evidence" value="ECO:0007669"/>
    <property type="project" value="UniProtKB-SubCell"/>
</dbReference>
<evidence type="ECO:0000256" key="2">
    <source>
        <dbReference type="ARBA" id="ARBA00004141"/>
    </source>
</evidence>
<organism evidence="10 11">
    <name type="scientific">Halobacterium salinarum</name>
    <name type="common">Halobacterium halobium</name>
    <dbReference type="NCBI Taxonomy" id="2242"/>
    <lineage>
        <taxon>Archaea</taxon>
        <taxon>Methanobacteriati</taxon>
        <taxon>Methanobacteriota</taxon>
        <taxon>Stenosarchaea group</taxon>
        <taxon>Halobacteria</taxon>
        <taxon>Halobacteriales</taxon>
        <taxon>Halobacteriaceae</taxon>
        <taxon>Halobacterium</taxon>
    </lineage>
</organism>
<proteinExistence type="inferred from homology"/>
<dbReference type="InterPro" id="IPR001204">
    <property type="entry name" value="Phos_transporter"/>
</dbReference>
<reference evidence="10" key="1">
    <citation type="submission" date="2020-08" db="EMBL/GenBank/DDBJ databases">
        <title>Genomic Encyclopedia of Type Strains, Phase IV (KMG-IV): sequencing the most valuable type-strain genomes for metagenomic binning, comparative biology and taxonomic classification.</title>
        <authorList>
            <person name="Goeker M."/>
        </authorList>
    </citation>
    <scope>NUCLEOTIDE SEQUENCE</scope>
    <source>
        <strain evidence="10">DSM 669</strain>
    </source>
</reference>
<evidence type="ECO:0000256" key="1">
    <source>
        <dbReference type="ARBA" id="ARBA00001981"/>
    </source>
</evidence>
<dbReference type="GO" id="GO:0005315">
    <property type="term" value="F:phosphate transmembrane transporter activity"/>
    <property type="evidence" value="ECO:0007669"/>
    <property type="project" value="InterPro"/>
</dbReference>
<evidence type="ECO:0000256" key="6">
    <source>
        <dbReference type="ARBA" id="ARBA00022692"/>
    </source>
</evidence>
<name>A0A841HAR3_HALSI</name>
<feature type="transmembrane region" description="Helical" evidence="9">
    <location>
        <begin position="7"/>
        <end position="28"/>
    </location>
</feature>
<evidence type="ECO:0000256" key="9">
    <source>
        <dbReference type="RuleBase" id="RU363058"/>
    </source>
</evidence>
<evidence type="ECO:0000256" key="5">
    <source>
        <dbReference type="ARBA" id="ARBA00022592"/>
    </source>
</evidence>
<evidence type="ECO:0000313" key="11">
    <source>
        <dbReference type="Proteomes" id="UP000642919"/>
    </source>
</evidence>
<dbReference type="EMBL" id="JACHGX010000003">
    <property type="protein sequence ID" value="MBB6090071.1"/>
    <property type="molecule type" value="Genomic_DNA"/>
</dbReference>
<evidence type="ECO:0000256" key="8">
    <source>
        <dbReference type="ARBA" id="ARBA00023136"/>
    </source>
</evidence>
<evidence type="ECO:0000256" key="7">
    <source>
        <dbReference type="ARBA" id="ARBA00022989"/>
    </source>
</evidence>
<comment type="function">
    <text evidence="1">Potential transporter for phosphate.</text>
</comment>
<feature type="transmembrane region" description="Helical" evidence="9">
    <location>
        <begin position="48"/>
        <end position="68"/>
    </location>
</feature>
<keyword evidence="7 9" id="KW-1133">Transmembrane helix</keyword>
<keyword evidence="4 9" id="KW-0813">Transport</keyword>